<protein>
    <submittedName>
        <fullName evidence="2">Uncharacterized protein</fullName>
    </submittedName>
</protein>
<comment type="caution">
    <text evidence="2">The sequence shown here is derived from an EMBL/GenBank/DDBJ whole genome shotgun (WGS) entry which is preliminary data.</text>
</comment>
<feature type="non-terminal residue" evidence="2">
    <location>
        <position position="64"/>
    </location>
</feature>
<sequence length="64" mass="7230">SRVLPIPLNNDFPNIPQSHTSPVGGRLQQFHSHWQNITTDQWVLSIIRNGYCLDLTSTPPNIPP</sequence>
<dbReference type="Proteomes" id="UP001066276">
    <property type="component" value="Chromosome 11"/>
</dbReference>
<proteinExistence type="predicted"/>
<name>A0AAV7LEM8_PLEWA</name>
<reference evidence="2" key="1">
    <citation type="journal article" date="2022" name="bioRxiv">
        <title>Sequencing and chromosome-scale assembly of the giantPleurodeles waltlgenome.</title>
        <authorList>
            <person name="Brown T."/>
            <person name="Elewa A."/>
            <person name="Iarovenko S."/>
            <person name="Subramanian E."/>
            <person name="Araus A.J."/>
            <person name="Petzold A."/>
            <person name="Susuki M."/>
            <person name="Suzuki K.-i.T."/>
            <person name="Hayashi T."/>
            <person name="Toyoda A."/>
            <person name="Oliveira C."/>
            <person name="Osipova E."/>
            <person name="Leigh N.D."/>
            <person name="Simon A."/>
            <person name="Yun M.H."/>
        </authorList>
    </citation>
    <scope>NUCLEOTIDE SEQUENCE</scope>
    <source>
        <strain evidence="2">20211129_DDA</strain>
        <tissue evidence="2">Liver</tissue>
    </source>
</reference>
<feature type="compositionally biased region" description="Polar residues" evidence="1">
    <location>
        <begin position="11"/>
        <end position="21"/>
    </location>
</feature>
<gene>
    <name evidence="2" type="ORF">NDU88_002633</name>
</gene>
<dbReference type="AlphaFoldDB" id="A0AAV7LEM8"/>
<accession>A0AAV7LEM8</accession>
<feature type="non-terminal residue" evidence="2">
    <location>
        <position position="1"/>
    </location>
</feature>
<organism evidence="2 3">
    <name type="scientific">Pleurodeles waltl</name>
    <name type="common">Iberian ribbed newt</name>
    <dbReference type="NCBI Taxonomy" id="8319"/>
    <lineage>
        <taxon>Eukaryota</taxon>
        <taxon>Metazoa</taxon>
        <taxon>Chordata</taxon>
        <taxon>Craniata</taxon>
        <taxon>Vertebrata</taxon>
        <taxon>Euteleostomi</taxon>
        <taxon>Amphibia</taxon>
        <taxon>Batrachia</taxon>
        <taxon>Caudata</taxon>
        <taxon>Salamandroidea</taxon>
        <taxon>Salamandridae</taxon>
        <taxon>Pleurodelinae</taxon>
        <taxon>Pleurodeles</taxon>
    </lineage>
</organism>
<evidence type="ECO:0000256" key="1">
    <source>
        <dbReference type="SAM" id="MobiDB-lite"/>
    </source>
</evidence>
<dbReference type="EMBL" id="JANPWB010000015">
    <property type="protein sequence ID" value="KAJ1089482.1"/>
    <property type="molecule type" value="Genomic_DNA"/>
</dbReference>
<evidence type="ECO:0000313" key="3">
    <source>
        <dbReference type="Proteomes" id="UP001066276"/>
    </source>
</evidence>
<keyword evidence="3" id="KW-1185">Reference proteome</keyword>
<feature type="region of interest" description="Disordered" evidence="1">
    <location>
        <begin position="1"/>
        <end position="24"/>
    </location>
</feature>
<evidence type="ECO:0000313" key="2">
    <source>
        <dbReference type="EMBL" id="KAJ1089482.1"/>
    </source>
</evidence>